<dbReference type="Proteomes" id="UP000688947">
    <property type="component" value="Unassembled WGS sequence"/>
</dbReference>
<dbReference type="OrthoDB" id="104598at2759"/>
<evidence type="ECO:0000256" key="2">
    <source>
        <dbReference type="ARBA" id="ARBA00022723"/>
    </source>
</evidence>
<name>A0A8T1U7W1_9STRA</name>
<reference evidence="4" key="1">
    <citation type="submission" date="2021-01" db="EMBL/GenBank/DDBJ databases">
        <title>Phytophthora aleatoria, a newly-described species from Pinus radiata is distinct from Phytophthora cactorum isolates based on comparative genomics.</title>
        <authorList>
            <person name="Mcdougal R."/>
            <person name="Panda P."/>
            <person name="Williams N."/>
            <person name="Studholme D.J."/>
        </authorList>
    </citation>
    <scope>NUCLEOTIDE SEQUENCE</scope>
    <source>
        <strain evidence="4">NZFS 3830</strain>
    </source>
</reference>
<organism evidence="4 5">
    <name type="scientific">Phytophthora cactorum</name>
    <dbReference type="NCBI Taxonomy" id="29920"/>
    <lineage>
        <taxon>Eukaryota</taxon>
        <taxon>Sar</taxon>
        <taxon>Stramenopiles</taxon>
        <taxon>Oomycota</taxon>
        <taxon>Peronosporomycetes</taxon>
        <taxon>Peronosporales</taxon>
        <taxon>Peronosporaceae</taxon>
        <taxon>Phytophthora</taxon>
    </lineage>
</organism>
<accession>A0A8T1U7W1</accession>
<comment type="cofactor">
    <cofactor evidence="1">
        <name>a divalent metal cation</name>
        <dbReference type="ChEBI" id="CHEBI:60240"/>
    </cofactor>
</comment>
<dbReference type="AlphaFoldDB" id="A0A8T1U7W1"/>
<gene>
    <name evidence="4" type="ORF">JG687_00010052</name>
</gene>
<dbReference type="EMBL" id="JAENGZ010000551">
    <property type="protein sequence ID" value="KAG6957330.1"/>
    <property type="molecule type" value="Genomic_DNA"/>
</dbReference>
<dbReference type="GO" id="GO:0046872">
    <property type="term" value="F:metal ion binding"/>
    <property type="evidence" value="ECO:0007669"/>
    <property type="project" value="UniProtKB-KW"/>
</dbReference>
<evidence type="ECO:0000259" key="3">
    <source>
        <dbReference type="Pfam" id="PF13359"/>
    </source>
</evidence>
<keyword evidence="2" id="KW-0479">Metal-binding</keyword>
<evidence type="ECO:0000313" key="4">
    <source>
        <dbReference type="EMBL" id="KAG6957330.1"/>
    </source>
</evidence>
<dbReference type="Pfam" id="PF13359">
    <property type="entry name" value="DDE_Tnp_4"/>
    <property type="match status" value="1"/>
</dbReference>
<sequence length="102" mass="11718">MPYLIVPYVVREECGRLTRKQKKFNFLDSSTRINVACTFGLWKGRFRVLQIVMDAKTLAKTKTGIIAPIVAYNLMLKLRDGTSNTPFVDSDEEKADLWLVMM</sequence>
<feature type="domain" description="DDE Tnp4" evidence="3">
    <location>
        <begin position="6"/>
        <end position="58"/>
    </location>
</feature>
<proteinExistence type="predicted"/>
<protein>
    <recommendedName>
        <fullName evidence="3">DDE Tnp4 domain-containing protein</fullName>
    </recommendedName>
</protein>
<comment type="caution">
    <text evidence="4">The sequence shown here is derived from an EMBL/GenBank/DDBJ whole genome shotgun (WGS) entry which is preliminary data.</text>
</comment>
<evidence type="ECO:0000313" key="5">
    <source>
        <dbReference type="Proteomes" id="UP000688947"/>
    </source>
</evidence>
<evidence type="ECO:0000256" key="1">
    <source>
        <dbReference type="ARBA" id="ARBA00001968"/>
    </source>
</evidence>
<dbReference type="InterPro" id="IPR027806">
    <property type="entry name" value="HARBI1_dom"/>
</dbReference>